<protein>
    <submittedName>
        <fullName evidence="1">Uncharacterized protein</fullName>
    </submittedName>
</protein>
<comment type="caution">
    <text evidence="1">The sequence shown here is derived from an EMBL/GenBank/DDBJ whole genome shotgun (WGS) entry which is preliminary data.</text>
</comment>
<organism evidence="1 2">
    <name type="scientific">Streptomyces roseoverticillatus</name>
    <dbReference type="NCBI Taxonomy" id="66429"/>
    <lineage>
        <taxon>Bacteria</taxon>
        <taxon>Bacillati</taxon>
        <taxon>Actinomycetota</taxon>
        <taxon>Actinomycetes</taxon>
        <taxon>Kitasatosporales</taxon>
        <taxon>Streptomycetaceae</taxon>
        <taxon>Streptomyces</taxon>
    </lineage>
</organism>
<evidence type="ECO:0000313" key="1">
    <source>
        <dbReference type="EMBL" id="MEV4927106.1"/>
    </source>
</evidence>
<reference evidence="1 2" key="1">
    <citation type="submission" date="2024-06" db="EMBL/GenBank/DDBJ databases">
        <title>The Natural Products Discovery Center: Release of the First 8490 Sequenced Strains for Exploring Actinobacteria Biosynthetic Diversity.</title>
        <authorList>
            <person name="Kalkreuter E."/>
            <person name="Kautsar S.A."/>
            <person name="Yang D."/>
            <person name="Bader C.D."/>
            <person name="Teijaro C.N."/>
            <person name="Fluegel L."/>
            <person name="Davis C.M."/>
            <person name="Simpson J.R."/>
            <person name="Lauterbach L."/>
            <person name="Steele A.D."/>
            <person name="Gui C."/>
            <person name="Meng S."/>
            <person name="Li G."/>
            <person name="Viehrig K."/>
            <person name="Ye F."/>
            <person name="Su P."/>
            <person name="Kiefer A.F."/>
            <person name="Nichols A."/>
            <person name="Cepeda A.J."/>
            <person name="Yan W."/>
            <person name="Fan B."/>
            <person name="Jiang Y."/>
            <person name="Adhikari A."/>
            <person name="Zheng C.-J."/>
            <person name="Schuster L."/>
            <person name="Cowan T.M."/>
            <person name="Smanski M.J."/>
            <person name="Chevrette M.G."/>
            <person name="De Carvalho L.P.S."/>
            <person name="Shen B."/>
        </authorList>
    </citation>
    <scope>NUCLEOTIDE SEQUENCE [LARGE SCALE GENOMIC DNA]</scope>
    <source>
        <strain evidence="1 2">NPDC053791</strain>
    </source>
</reference>
<gene>
    <name evidence="1" type="ORF">AB0L03_30555</name>
</gene>
<dbReference type="RefSeq" id="WP_366090332.1">
    <property type="nucleotide sequence ID" value="NZ_JBFASG010000044.1"/>
</dbReference>
<evidence type="ECO:0000313" key="2">
    <source>
        <dbReference type="Proteomes" id="UP001552479"/>
    </source>
</evidence>
<name>A0ABV3J351_9ACTN</name>
<proteinExistence type="predicted"/>
<dbReference type="EMBL" id="JBFASG010000044">
    <property type="protein sequence ID" value="MEV4927106.1"/>
    <property type="molecule type" value="Genomic_DNA"/>
</dbReference>
<keyword evidence="2" id="KW-1185">Reference proteome</keyword>
<dbReference type="Gene3D" id="2.120.10.70">
    <property type="entry name" value="Fucose-specific lectin"/>
    <property type="match status" value="1"/>
</dbReference>
<accession>A0ABV3J351</accession>
<dbReference type="Proteomes" id="UP001552479">
    <property type="component" value="Unassembled WGS sequence"/>
</dbReference>
<sequence length="362" mass="37725">MTTHALQFTLEAVDDSAVVGQSFLAVDGTGAPAVAYVIGTAAGAAVRVARRQDGHWTHEDTGGFAAGDDVRISLSFDSGGVPHVAYLDRDSGNAIFGTRRDDASWSLEAIPTQAGLIVRSAADVSMQIEPNLNDPPFADTPTVGYRDAFNGDSAAVARKIGGSWQISGVDAPSDARTGLSLAFDSSAGLRLAYFQGFDDGSPVIPQPLKLAQEEVSDAEDPHPPTFVNGVIDPDMRAAESVSMARGLFSKVLVAYADVRTRTVRAWSSSLGSEPRIEVVAEGADANGPRFPSAAGDPHQTLFIAYLDDGQVVLASRGPAGWTSQPVATGDGWPSLEFGKDGTAHLAYGTGTLMYARGTVSPG</sequence>